<dbReference type="PANTHER" id="PTHR23315">
    <property type="entry name" value="U BOX DOMAIN-CONTAINING"/>
    <property type="match status" value="1"/>
</dbReference>
<dbReference type="Gene3D" id="3.30.40.10">
    <property type="entry name" value="Zinc/RING finger domain, C3HC4 (zinc finger)"/>
    <property type="match status" value="1"/>
</dbReference>
<evidence type="ECO:0000259" key="8">
    <source>
        <dbReference type="PROSITE" id="PS51698"/>
    </source>
</evidence>
<gene>
    <name evidence="9" type="ORF">SI8410_15019265</name>
</gene>
<dbReference type="FunFam" id="1.25.10.10:FF:000491">
    <property type="entry name" value="RING-type E3 ubiquitin transferase"/>
    <property type="match status" value="1"/>
</dbReference>
<evidence type="ECO:0000256" key="1">
    <source>
        <dbReference type="ARBA" id="ARBA00000900"/>
    </source>
</evidence>
<dbReference type="PANTHER" id="PTHR23315:SF266">
    <property type="entry name" value="U-BOX DOMAIN-CONTAINING PROTEIN 17"/>
    <property type="match status" value="1"/>
</dbReference>
<dbReference type="GO" id="GO:0016567">
    <property type="term" value="P:protein ubiquitination"/>
    <property type="evidence" value="ECO:0007669"/>
    <property type="project" value="UniProtKB-UniPathway"/>
</dbReference>
<dbReference type="Pfam" id="PF25368">
    <property type="entry name" value="PUB10_N"/>
    <property type="match status" value="1"/>
</dbReference>
<dbReference type="Pfam" id="PF04564">
    <property type="entry name" value="U-box"/>
    <property type="match status" value="1"/>
</dbReference>
<dbReference type="UniPathway" id="UPA00143"/>
<sequence>MANAPPISSSPGRKLPLAGAFFPPADLSDIALVRALAAVSADLAASANLPMPFQRRNARSIVRAVKILSAIFESLGDASTARTQQQQHLPAAANTCFRELYILLYRSKILLDYCAHSSRLWLLLQNSHISGHFHDLTQEISTLLDVLPLREFALDEDLWEQIELLHRQARRSKLYLDPRDEALRLKVSSFLDDFDKDQPPDISDLRETFVEKLGIQDARSCCAEIEFLEERIYSQEDDVDPAAIYGVIALTRYARFSLFEFEEAAPPEAGKGSGAAHLRKSSSVISQIVPKDFCCPISLDLMRDPVIVSTGQTYDRSSIVRWIEEGHRTCPNSGQTLSHTRLVPNRSLRNLIAQWCAANGVPCDPPATPDGSAESFLSRAVTRAAVQANRATARLLIVQLSRGSEYAKTESACELRILTRTGKENRLCVVEEGAIPPLRRLLRSTNPETQVNAVTAILNLSLPDRNKYRIMEEPGCLRSIVEVFREGWTTEARENAAAVLFSLSVVHEYKLLIASEEGALEALAALLAGGTQTGKKDAVATLFNLSTHPETSLRMVESKAVAALVAALATEAVAEEAAGALALLARQPAGAEGLAREDRALAGLVGLMRRGSPRGKENAVAALLEMCRSGGVAVADRVARAPALGGLIQTLLFTGTKRARRKAASLARVCRRTVPSPLSGGWAFAPTMASQRTATISTVTATAAAITDFSIVDSATAVSGPMAVPAL</sequence>
<dbReference type="InterPro" id="IPR003613">
    <property type="entry name" value="Ubox_domain"/>
</dbReference>
<dbReference type="SMART" id="SM00504">
    <property type="entry name" value="Ubox"/>
    <property type="match status" value="1"/>
</dbReference>
<dbReference type="SMART" id="SM00185">
    <property type="entry name" value="ARM"/>
    <property type="match status" value="5"/>
</dbReference>
<comment type="catalytic activity">
    <reaction evidence="1">
        <text>S-ubiquitinyl-[E2 ubiquitin-conjugating enzyme]-L-cysteine + [acceptor protein]-L-lysine = [E2 ubiquitin-conjugating enzyme]-L-cysteine + N(6)-ubiquitinyl-[acceptor protein]-L-lysine.</text>
        <dbReference type="EC" id="2.3.2.27"/>
    </reaction>
</comment>
<evidence type="ECO:0000256" key="7">
    <source>
        <dbReference type="PROSITE-ProRule" id="PRU00259"/>
    </source>
</evidence>
<dbReference type="InterPro" id="IPR011989">
    <property type="entry name" value="ARM-like"/>
</dbReference>
<dbReference type="Proteomes" id="UP000663760">
    <property type="component" value="Chromosome 15"/>
</dbReference>
<reference evidence="9" key="1">
    <citation type="submission" date="2020-02" db="EMBL/GenBank/DDBJ databases">
        <authorList>
            <person name="Scholz U."/>
            <person name="Mascher M."/>
            <person name="Fiebig A."/>
        </authorList>
    </citation>
    <scope>NUCLEOTIDE SEQUENCE</scope>
</reference>
<dbReference type="GO" id="GO:0061630">
    <property type="term" value="F:ubiquitin protein ligase activity"/>
    <property type="evidence" value="ECO:0007669"/>
    <property type="project" value="UniProtKB-EC"/>
</dbReference>
<dbReference type="InterPro" id="IPR013083">
    <property type="entry name" value="Znf_RING/FYVE/PHD"/>
</dbReference>
<keyword evidence="10" id="KW-1185">Reference proteome</keyword>
<dbReference type="InterPro" id="IPR057623">
    <property type="entry name" value="PUB12-19-like_N"/>
</dbReference>
<dbReference type="Pfam" id="PF25598">
    <property type="entry name" value="ARM_PUB"/>
    <property type="match status" value="1"/>
</dbReference>
<dbReference type="SUPFAM" id="SSF57850">
    <property type="entry name" value="RING/U-box"/>
    <property type="match status" value="1"/>
</dbReference>
<evidence type="ECO:0000256" key="4">
    <source>
        <dbReference type="ARBA" id="ARBA00022679"/>
    </source>
</evidence>
<dbReference type="EC" id="2.3.2.27" evidence="3"/>
<organism evidence="9 10">
    <name type="scientific">Spirodela intermedia</name>
    <name type="common">Intermediate duckweed</name>
    <dbReference type="NCBI Taxonomy" id="51605"/>
    <lineage>
        <taxon>Eukaryota</taxon>
        <taxon>Viridiplantae</taxon>
        <taxon>Streptophyta</taxon>
        <taxon>Embryophyta</taxon>
        <taxon>Tracheophyta</taxon>
        <taxon>Spermatophyta</taxon>
        <taxon>Magnoliopsida</taxon>
        <taxon>Liliopsida</taxon>
        <taxon>Araceae</taxon>
        <taxon>Lemnoideae</taxon>
        <taxon>Spirodela</taxon>
    </lineage>
</organism>
<dbReference type="InterPro" id="IPR000225">
    <property type="entry name" value="Armadillo"/>
</dbReference>
<dbReference type="InterPro" id="IPR016024">
    <property type="entry name" value="ARM-type_fold"/>
</dbReference>
<dbReference type="SUPFAM" id="SSF48371">
    <property type="entry name" value="ARM repeat"/>
    <property type="match status" value="1"/>
</dbReference>
<dbReference type="AlphaFoldDB" id="A0A7I8LF00"/>
<dbReference type="PROSITE" id="PS51698">
    <property type="entry name" value="U_BOX"/>
    <property type="match status" value="1"/>
</dbReference>
<proteinExistence type="predicted"/>
<dbReference type="EMBL" id="LR746278">
    <property type="protein sequence ID" value="CAA7408587.1"/>
    <property type="molecule type" value="Genomic_DNA"/>
</dbReference>
<evidence type="ECO:0000256" key="5">
    <source>
        <dbReference type="ARBA" id="ARBA00022737"/>
    </source>
</evidence>
<dbReference type="FunFam" id="3.30.40.10:FF:000455">
    <property type="entry name" value="RING-type E3 ubiquitin transferase"/>
    <property type="match status" value="1"/>
</dbReference>
<evidence type="ECO:0000256" key="2">
    <source>
        <dbReference type="ARBA" id="ARBA00004906"/>
    </source>
</evidence>
<keyword evidence="6" id="KW-0833">Ubl conjugation pathway</keyword>
<dbReference type="Gene3D" id="1.25.10.10">
    <property type="entry name" value="Leucine-rich Repeat Variant"/>
    <property type="match status" value="2"/>
</dbReference>
<feature type="domain" description="U-box" evidence="8">
    <location>
        <begin position="288"/>
        <end position="362"/>
    </location>
</feature>
<evidence type="ECO:0000313" key="10">
    <source>
        <dbReference type="Proteomes" id="UP000663760"/>
    </source>
</evidence>
<dbReference type="PROSITE" id="PS50176">
    <property type="entry name" value="ARM_REPEAT"/>
    <property type="match status" value="1"/>
</dbReference>
<comment type="pathway">
    <text evidence="2">Protein modification; protein ubiquitination.</text>
</comment>
<evidence type="ECO:0000313" key="9">
    <source>
        <dbReference type="EMBL" id="CAA7408587.1"/>
    </source>
</evidence>
<name>A0A7I8LF00_SPIIN</name>
<keyword evidence="5" id="KW-0677">Repeat</keyword>
<evidence type="ECO:0000256" key="6">
    <source>
        <dbReference type="ARBA" id="ARBA00022786"/>
    </source>
</evidence>
<protein>
    <recommendedName>
        <fullName evidence="3">RING-type E3 ubiquitin transferase</fullName>
        <ecNumber evidence="3">2.3.2.27</ecNumber>
    </recommendedName>
</protein>
<dbReference type="CDD" id="cd16664">
    <property type="entry name" value="RING-Ubox_PUB"/>
    <property type="match status" value="1"/>
</dbReference>
<evidence type="ECO:0000256" key="3">
    <source>
        <dbReference type="ARBA" id="ARBA00012483"/>
    </source>
</evidence>
<keyword evidence="4" id="KW-0808">Transferase</keyword>
<dbReference type="InterPro" id="IPR058678">
    <property type="entry name" value="ARM_PUB"/>
</dbReference>
<accession>A0A7I8LF00</accession>
<dbReference type="InterPro" id="IPR045210">
    <property type="entry name" value="RING-Ubox_PUB"/>
</dbReference>
<dbReference type="OrthoDB" id="629492at2759"/>
<feature type="repeat" description="ARM" evidence="7">
    <location>
        <begin position="433"/>
        <end position="475"/>
    </location>
</feature>